<feature type="transmembrane region" description="Helical" evidence="2">
    <location>
        <begin position="20"/>
        <end position="43"/>
    </location>
</feature>
<organism evidence="3 4">
    <name type="scientific">Cognatiyoonia koreensis</name>
    <dbReference type="NCBI Taxonomy" id="364200"/>
    <lineage>
        <taxon>Bacteria</taxon>
        <taxon>Pseudomonadati</taxon>
        <taxon>Pseudomonadota</taxon>
        <taxon>Alphaproteobacteria</taxon>
        <taxon>Rhodobacterales</taxon>
        <taxon>Paracoccaceae</taxon>
        <taxon>Cognatiyoonia</taxon>
    </lineage>
</organism>
<reference evidence="3 4" key="1">
    <citation type="submission" date="2016-10" db="EMBL/GenBank/DDBJ databases">
        <authorList>
            <person name="de Groot N.N."/>
        </authorList>
    </citation>
    <scope>NUCLEOTIDE SEQUENCE [LARGE SCALE GENOMIC DNA]</scope>
    <source>
        <strain evidence="3 4">DSM 17925</strain>
    </source>
</reference>
<keyword evidence="2" id="KW-0472">Membrane</keyword>
<protein>
    <recommendedName>
        <fullName evidence="5">DNA repair protein</fullName>
    </recommendedName>
</protein>
<evidence type="ECO:0000313" key="4">
    <source>
        <dbReference type="Proteomes" id="UP000199167"/>
    </source>
</evidence>
<sequence>MQPVTTVSTFRTLGRAFHFVSLFLVACLGMGAVFYTIASAIGYAPWLYFPLTFGDVTYTGAGMYLQIAIMIAIGAWMFFLPTNARIVALENSHRRFALSMEDIARAYHLCHTADRAGLFTMSSEFDQVRERLAYLRDHPELEKLEHGVLEVAAQMSQQSRHLADVYSDEKVARAKEFLRQRQEEAENQQAKIVEALHHCQEIRTWAQQVELEESIVASQLSQLDEKLQAALPILGYALEHDESDATNVVELPKKPAAE</sequence>
<name>A0A1I0PSQ5_9RHOB</name>
<dbReference type="OrthoDB" id="7863443at2"/>
<keyword evidence="1" id="KW-0175">Coiled coil</keyword>
<evidence type="ECO:0008006" key="5">
    <source>
        <dbReference type="Google" id="ProtNLM"/>
    </source>
</evidence>
<evidence type="ECO:0000256" key="2">
    <source>
        <dbReference type="SAM" id="Phobius"/>
    </source>
</evidence>
<keyword evidence="2" id="KW-1133">Transmembrane helix</keyword>
<proteinExistence type="predicted"/>
<dbReference type="Proteomes" id="UP000199167">
    <property type="component" value="Unassembled WGS sequence"/>
</dbReference>
<evidence type="ECO:0000313" key="3">
    <source>
        <dbReference type="EMBL" id="SEW17408.1"/>
    </source>
</evidence>
<gene>
    <name evidence="3" type="ORF">SAMN04488515_1401</name>
</gene>
<keyword evidence="4" id="KW-1185">Reference proteome</keyword>
<feature type="transmembrane region" description="Helical" evidence="2">
    <location>
        <begin position="63"/>
        <end position="80"/>
    </location>
</feature>
<dbReference type="EMBL" id="FOIZ01000001">
    <property type="protein sequence ID" value="SEW17408.1"/>
    <property type="molecule type" value="Genomic_DNA"/>
</dbReference>
<feature type="coiled-coil region" evidence="1">
    <location>
        <begin position="168"/>
        <end position="195"/>
    </location>
</feature>
<dbReference type="STRING" id="364200.SAMN04488515_1401"/>
<evidence type="ECO:0000256" key="1">
    <source>
        <dbReference type="SAM" id="Coils"/>
    </source>
</evidence>
<keyword evidence="2" id="KW-0812">Transmembrane</keyword>
<accession>A0A1I0PSQ5</accession>
<dbReference type="AlphaFoldDB" id="A0A1I0PSQ5"/>